<organism evidence="2 3">
    <name type="scientific">Vibrio ulleungensis</name>
    <dbReference type="NCBI Taxonomy" id="2807619"/>
    <lineage>
        <taxon>Bacteria</taxon>
        <taxon>Pseudomonadati</taxon>
        <taxon>Pseudomonadota</taxon>
        <taxon>Gammaproteobacteria</taxon>
        <taxon>Vibrionales</taxon>
        <taxon>Vibrionaceae</taxon>
        <taxon>Vibrio</taxon>
    </lineage>
</organism>
<evidence type="ECO:0000256" key="1">
    <source>
        <dbReference type="SAM" id="SignalP"/>
    </source>
</evidence>
<gene>
    <name evidence="2" type="ORF">JQC93_03640</name>
</gene>
<dbReference type="Proteomes" id="UP000809621">
    <property type="component" value="Unassembled WGS sequence"/>
</dbReference>
<sequence>MNSTTKTLTAILLSAAISTAAFAGPGHDDEFALESDNTQTISFCAAASLQLPGMTNDTNIFYSALQAITDNAHATDRQAGIVEGVGIGQVGVFVAEGGNVLSNYYQGYCQPMLEKLDEFAKQIDTSFIENEIFVTEDSHHGHHH</sequence>
<accession>A0ABS2HD18</accession>
<keyword evidence="1" id="KW-0732">Signal</keyword>
<evidence type="ECO:0008006" key="4">
    <source>
        <dbReference type="Google" id="ProtNLM"/>
    </source>
</evidence>
<protein>
    <recommendedName>
        <fullName evidence="4">DUF3015 domain-containing protein</fullName>
    </recommendedName>
</protein>
<dbReference type="EMBL" id="JAFEUM010000001">
    <property type="protein sequence ID" value="MBM7035490.1"/>
    <property type="molecule type" value="Genomic_DNA"/>
</dbReference>
<keyword evidence="3" id="KW-1185">Reference proteome</keyword>
<comment type="caution">
    <text evidence="2">The sequence shown here is derived from an EMBL/GenBank/DDBJ whole genome shotgun (WGS) entry which is preliminary data.</text>
</comment>
<reference evidence="2 3" key="1">
    <citation type="submission" date="2021-02" db="EMBL/GenBank/DDBJ databases">
        <authorList>
            <person name="Park J.-S."/>
        </authorList>
    </citation>
    <scope>NUCLEOTIDE SEQUENCE [LARGE SCALE GENOMIC DNA]</scope>
    <source>
        <strain evidence="2 3">188UL20-2</strain>
    </source>
</reference>
<feature type="signal peptide" evidence="1">
    <location>
        <begin position="1"/>
        <end position="23"/>
    </location>
</feature>
<dbReference type="RefSeq" id="WP_205157087.1">
    <property type="nucleotide sequence ID" value="NZ_JAFEUM010000001.1"/>
</dbReference>
<proteinExistence type="predicted"/>
<name>A0ABS2HD18_9VIBR</name>
<evidence type="ECO:0000313" key="2">
    <source>
        <dbReference type="EMBL" id="MBM7035490.1"/>
    </source>
</evidence>
<evidence type="ECO:0000313" key="3">
    <source>
        <dbReference type="Proteomes" id="UP000809621"/>
    </source>
</evidence>
<feature type="chain" id="PRO_5045598686" description="DUF3015 domain-containing protein" evidence="1">
    <location>
        <begin position="24"/>
        <end position="144"/>
    </location>
</feature>